<gene>
    <name evidence="2" type="ORF">EGH21_04305</name>
</gene>
<feature type="transmembrane region" description="Helical" evidence="1">
    <location>
        <begin position="34"/>
        <end position="53"/>
    </location>
</feature>
<evidence type="ECO:0000256" key="1">
    <source>
        <dbReference type="SAM" id="Phobius"/>
    </source>
</evidence>
<proteinExistence type="predicted"/>
<protein>
    <submittedName>
        <fullName evidence="2">Uncharacterized protein</fullName>
    </submittedName>
</protein>
<dbReference type="Proteomes" id="UP001430377">
    <property type="component" value="Unassembled WGS sequence"/>
</dbReference>
<sequence>MKASRFTVASAVVALLGCLVAFVGPLALGANPGVRGSVTLSAVVGAVFAGKNFQTVRERGRPRFAAAVMATILGLWLILAPLQYQTVGAPLTAVTQFGGMCLAAFSAYTALVAVEYYLGEPEFAEDDVGYS</sequence>
<name>A0AAW4PL35_9EURY</name>
<reference evidence="2 3" key="1">
    <citation type="submission" date="2021-06" db="EMBL/GenBank/DDBJ databases">
        <title>Halomicroarcula sp. a new haloarchaeum isolated from saline soil.</title>
        <authorList>
            <person name="Duran-Viseras A."/>
            <person name="Sanchez-Porro C."/>
            <person name="Ventosa A."/>
        </authorList>
    </citation>
    <scope>NUCLEOTIDE SEQUENCE [LARGE SCALE GENOMIC DNA]</scope>
    <source>
        <strain evidence="2 3">F13</strain>
    </source>
</reference>
<dbReference type="RefSeq" id="WP_220617219.1">
    <property type="nucleotide sequence ID" value="NZ_RKLR01000001.1"/>
</dbReference>
<evidence type="ECO:0000313" key="2">
    <source>
        <dbReference type="EMBL" id="MBX0322253.1"/>
    </source>
</evidence>
<keyword evidence="1" id="KW-0812">Transmembrane</keyword>
<dbReference type="PROSITE" id="PS51257">
    <property type="entry name" value="PROKAR_LIPOPROTEIN"/>
    <property type="match status" value="1"/>
</dbReference>
<keyword evidence="1" id="KW-1133">Transmembrane helix</keyword>
<evidence type="ECO:0000313" key="3">
    <source>
        <dbReference type="Proteomes" id="UP001430377"/>
    </source>
</evidence>
<keyword evidence="1" id="KW-0472">Membrane</keyword>
<dbReference type="AlphaFoldDB" id="A0AAW4PL35"/>
<organism evidence="2 3">
    <name type="scientific">Haloarcula rubra</name>
    <dbReference type="NCBI Taxonomy" id="2487747"/>
    <lineage>
        <taxon>Archaea</taxon>
        <taxon>Methanobacteriati</taxon>
        <taxon>Methanobacteriota</taxon>
        <taxon>Stenosarchaea group</taxon>
        <taxon>Halobacteria</taxon>
        <taxon>Halobacteriales</taxon>
        <taxon>Haloarculaceae</taxon>
        <taxon>Haloarcula</taxon>
    </lineage>
</organism>
<accession>A0AAW4PL35</accession>
<comment type="caution">
    <text evidence="2">The sequence shown here is derived from an EMBL/GenBank/DDBJ whole genome shotgun (WGS) entry which is preliminary data.</text>
</comment>
<feature type="transmembrane region" description="Helical" evidence="1">
    <location>
        <begin position="65"/>
        <end position="84"/>
    </location>
</feature>
<feature type="transmembrane region" description="Helical" evidence="1">
    <location>
        <begin position="96"/>
        <end position="118"/>
    </location>
</feature>
<dbReference type="EMBL" id="RKLR01000001">
    <property type="protein sequence ID" value="MBX0322253.1"/>
    <property type="molecule type" value="Genomic_DNA"/>
</dbReference>
<feature type="transmembrane region" description="Helical" evidence="1">
    <location>
        <begin position="7"/>
        <end position="28"/>
    </location>
</feature>
<keyword evidence="3" id="KW-1185">Reference proteome</keyword>